<feature type="domain" description="UBA" evidence="10">
    <location>
        <begin position="359"/>
        <end position="400"/>
    </location>
</feature>
<evidence type="ECO:0000256" key="4">
    <source>
        <dbReference type="ARBA" id="ARBA00022801"/>
    </source>
</evidence>
<comment type="catalytic activity">
    <reaction evidence="7">
        <text>ATP + H2O = ADP + phosphate + H(+)</text>
        <dbReference type="Rhea" id="RHEA:13065"/>
        <dbReference type="ChEBI" id="CHEBI:15377"/>
        <dbReference type="ChEBI" id="CHEBI:15378"/>
        <dbReference type="ChEBI" id="CHEBI:30616"/>
        <dbReference type="ChEBI" id="CHEBI:43474"/>
        <dbReference type="ChEBI" id="CHEBI:456216"/>
        <dbReference type="EC" id="3.6.4.13"/>
    </reaction>
</comment>
<dbReference type="Pfam" id="PF00271">
    <property type="entry name" value="Helicase_C"/>
    <property type="match status" value="1"/>
</dbReference>
<dbReference type="CDD" id="cd00048">
    <property type="entry name" value="DSRM_SF"/>
    <property type="match status" value="1"/>
</dbReference>
<dbReference type="HOGENOM" id="CLU_001832_4_0_1"/>
<dbReference type="PROSITE" id="PS51194">
    <property type="entry name" value="HELICASE_CTER"/>
    <property type="match status" value="1"/>
</dbReference>
<dbReference type="PROSITE" id="PS50030">
    <property type="entry name" value="UBA"/>
    <property type="match status" value="1"/>
</dbReference>
<dbReference type="PANTHER" id="PTHR18934">
    <property type="entry name" value="ATP-DEPENDENT RNA HELICASE"/>
    <property type="match status" value="1"/>
</dbReference>
<feature type="region of interest" description="Disordered" evidence="9">
    <location>
        <begin position="1"/>
        <end position="54"/>
    </location>
</feature>
<evidence type="ECO:0000313" key="14">
    <source>
        <dbReference type="EMBL" id="EDO18694.1"/>
    </source>
</evidence>
<feature type="coiled-coil region" evidence="8">
    <location>
        <begin position="1244"/>
        <end position="1271"/>
    </location>
</feature>
<dbReference type="Gene3D" id="3.10.110.10">
    <property type="entry name" value="Ubiquitin Conjugating Enzyme"/>
    <property type="match status" value="1"/>
</dbReference>
<dbReference type="PhylomeDB" id="A7TGC4"/>
<keyword evidence="3" id="KW-0547">Nucleotide-binding</keyword>
<evidence type="ECO:0000259" key="10">
    <source>
        <dbReference type="PROSITE" id="PS50030"/>
    </source>
</evidence>
<feature type="region of interest" description="Disordered" evidence="9">
    <location>
        <begin position="195"/>
        <end position="242"/>
    </location>
</feature>
<dbReference type="EMBL" id="DS480386">
    <property type="protein sequence ID" value="EDO18694.1"/>
    <property type="molecule type" value="Genomic_DNA"/>
</dbReference>
<evidence type="ECO:0000256" key="5">
    <source>
        <dbReference type="ARBA" id="ARBA00022806"/>
    </source>
</evidence>
<dbReference type="GO" id="GO:0005524">
    <property type="term" value="F:ATP binding"/>
    <property type="evidence" value="ECO:0007669"/>
    <property type="project" value="UniProtKB-KW"/>
</dbReference>
<keyword evidence="5" id="KW-0347">Helicase</keyword>
<dbReference type="CDD" id="cd23827">
    <property type="entry name" value="RWD_YLR419W-like"/>
    <property type="match status" value="1"/>
</dbReference>
<dbReference type="PROSITE" id="PS00690">
    <property type="entry name" value="DEAH_ATP_HELICASE"/>
    <property type="match status" value="1"/>
</dbReference>
<dbReference type="RefSeq" id="XP_001646552.1">
    <property type="nucleotide sequence ID" value="XM_001646502.1"/>
</dbReference>
<name>A7TGC4_VANPO</name>
<evidence type="ECO:0000256" key="8">
    <source>
        <dbReference type="SAM" id="Coils"/>
    </source>
</evidence>
<evidence type="ECO:0000256" key="9">
    <source>
        <dbReference type="SAM" id="MobiDB-lite"/>
    </source>
</evidence>
<keyword evidence="8" id="KW-0175">Coiled coil</keyword>
<dbReference type="InterPro" id="IPR006575">
    <property type="entry name" value="RWD_dom"/>
</dbReference>
<organism evidence="15">
    <name type="scientific">Vanderwaltozyma polyspora (strain ATCC 22028 / DSM 70294 / BCRC 21397 / CBS 2163 / NBRC 10782 / NRRL Y-8283 / UCD 57-17)</name>
    <name type="common">Kluyveromyces polysporus</name>
    <dbReference type="NCBI Taxonomy" id="436907"/>
    <lineage>
        <taxon>Eukaryota</taxon>
        <taxon>Fungi</taxon>
        <taxon>Dikarya</taxon>
        <taxon>Ascomycota</taxon>
        <taxon>Saccharomycotina</taxon>
        <taxon>Saccharomycetes</taxon>
        <taxon>Saccharomycetales</taxon>
        <taxon>Saccharomycetaceae</taxon>
        <taxon>Vanderwaltozyma</taxon>
    </lineage>
</organism>
<dbReference type="GO" id="GO:0003724">
    <property type="term" value="F:RNA helicase activity"/>
    <property type="evidence" value="ECO:0007669"/>
    <property type="project" value="UniProtKB-EC"/>
</dbReference>
<dbReference type="SMART" id="SM00591">
    <property type="entry name" value="RWD"/>
    <property type="match status" value="1"/>
</dbReference>
<dbReference type="InterPro" id="IPR027417">
    <property type="entry name" value="P-loop_NTPase"/>
</dbReference>
<dbReference type="Proteomes" id="UP000000267">
    <property type="component" value="Unassembled WGS sequence"/>
</dbReference>
<dbReference type="OrthoDB" id="5600252at2759"/>
<dbReference type="InterPro" id="IPR035467">
    <property type="entry name" value="YLR419W-like_UBA"/>
</dbReference>
<dbReference type="CDD" id="cd14271">
    <property type="entry name" value="UBA_YLR419W_like"/>
    <property type="match status" value="1"/>
</dbReference>
<sequence length="1435" mass="163331">MAKKGKASSKPATPVVEEPKGKGKKGKKKEQDEDTAANKNKQQQNRAKVTSTTNWTGKLPHTLLHELCQKRKWNKVEYDMKKIGDKGMLAIAVLSWTDPKSKEVISIRMNDPTYDKVSGKGLYIPQETPMEARHIAATIALYRIAYNTNMQMMLPPNHKNLWYDLSDFKKSLNGTDPKKCDKIFDVDPFKTFVEDRKQKEQQDKERNARFQQAEKEQKKSVILSTNSNKKEKSPIHKKERLENKSNDSLVSFPRKVWDNATFIDLSESARQIIESNLKLHIDWKSKVHKPNEKSKSEIREALRSKLIEFNFREPHVDEAMNYKDPLSFLLVNLPEDDLPPFFHKRKEDSNNVVEISTLPLSTRNMVERLTESGISKDEALYALGKSQMNEPEAAGLITQNILPSLVTDEGARVSEDESHSIWKDELDSLQSIYSENITVLDANSCYTMTIIEKFNLKLKVYKTKHYPSTLPGIIVSTFDKSLTLPNYIKHQILSKLLNYIDEYKLLNDMMIYTIFEWLQENISKIIDNPGPLLSEDEFRNSRGITSVIDQSKSNSYNRKNKSNNGVNLTAGEIEDLNKKYAKRIKSDEYNMMLINRKNLPAWKIQRNIVDLVFSNDVVLITGETGSGKSTQVVQFLLDHLINTHNDYNKTKIICTQPRRISAIGLADRVADERCVKVGDEVGYVIRGVNKTNENTRIRFMTTGVLVRILQSDKSFLNNSIVVIDEVHERSIDTDLIIILLNNLIGKIPGLKIVLMSATVDIKVFSTYFKNLKTCHIEGRTFPIVDYFLDDILPAVDFKIKNNMLRYDSFEDEDIDSQDEFIRPGPNSRFFKSGQINYDLITDVVDHIDRELSANSNDGSIIVFLPGISEINKSCKMLSKSKFADLYVILPLHSALTPEDQKRVFLKYKGKRKIVVSTNIAETSITIDDCVAVVDTGRAKTSYYSSTDNTTRLIESFISKAEAKQRRGRSGRVREGICYRLFSKETFEDSMVAAPAPEIRRVSLESLYLSVKAMGIKNVKAFLKTGLDPPPLKSLEKAERMLTTVGLLNNEDGSLSQLGQFISLMPVIDCKHGKLLIYSIIFGCTDIGILIASLLGANSMPFIGGAENRDEIKRILAKRDDIGDLLSMVYILEQYYALCDSTSKRSFMKENMLSYNKIKEISSNRTQLYSILKDVGFLPMDYQCGSSEYLNRNRNNIDILKCILTGAFYPHIARVQLPDAKFAATSVGAIQKDPEANLIKFWIRNEEYIDNLQNLKKEMTNKEITREEINALPLPLTRAFIHPSSVLFSKRPVNQEDMISLNEIDQPLNTQINAPKISKSPFIIYNSSQQTTKLYLKDITPVSTLSLLLFGGPISYDVNNRNYSPGVVVDEWLPIRTWCKNGVLINELRSLLDESIKCKLDIPNYSRKSMSISKDKSFNEKADEILQIVEHLITVG</sequence>
<dbReference type="Gene3D" id="3.40.50.300">
    <property type="entry name" value="P-loop containing nucleotide triphosphate hydrolases"/>
    <property type="match status" value="2"/>
</dbReference>
<dbReference type="InterPro" id="IPR015940">
    <property type="entry name" value="UBA"/>
</dbReference>
<dbReference type="Pfam" id="PF07717">
    <property type="entry name" value="OB_NTP_bind"/>
    <property type="match status" value="1"/>
</dbReference>
<keyword evidence="4" id="KW-0378">Hydrolase</keyword>
<comment type="similarity">
    <text evidence="1">Belongs to the DEAD box helicase family. DEAH subfamily.</text>
</comment>
<dbReference type="Pfam" id="PF05773">
    <property type="entry name" value="RWD"/>
    <property type="match status" value="1"/>
</dbReference>
<keyword evidence="6" id="KW-0067">ATP-binding</keyword>
<dbReference type="Pfam" id="PF24385">
    <property type="entry name" value="DSRM_DHX29"/>
    <property type="match status" value="1"/>
</dbReference>
<gene>
    <name evidence="14" type="ORF">Kpol_1055p50</name>
</gene>
<keyword evidence="15" id="KW-1185">Reference proteome</keyword>
<protein>
    <recommendedName>
        <fullName evidence="2">RNA helicase</fullName>
        <ecNumber evidence="2">3.6.4.13</ecNumber>
    </recommendedName>
</protein>
<dbReference type="InterPro" id="IPR007502">
    <property type="entry name" value="Helicase-assoc_dom"/>
</dbReference>
<feature type="domain" description="Helicase ATP-binding" evidence="12">
    <location>
        <begin position="609"/>
        <end position="777"/>
    </location>
</feature>
<evidence type="ECO:0000256" key="7">
    <source>
        <dbReference type="ARBA" id="ARBA00047984"/>
    </source>
</evidence>
<dbReference type="PROSITE" id="PS50908">
    <property type="entry name" value="RWD"/>
    <property type="match status" value="1"/>
</dbReference>
<proteinExistence type="inferred from homology"/>
<feature type="compositionally biased region" description="Basic and acidic residues" evidence="9">
    <location>
        <begin position="228"/>
        <end position="242"/>
    </location>
</feature>
<evidence type="ECO:0000256" key="3">
    <source>
        <dbReference type="ARBA" id="ARBA00022741"/>
    </source>
</evidence>
<dbReference type="GO" id="GO:0006396">
    <property type="term" value="P:RNA processing"/>
    <property type="evidence" value="ECO:0007669"/>
    <property type="project" value="UniProtKB-ARBA"/>
</dbReference>
<dbReference type="InterPro" id="IPR011545">
    <property type="entry name" value="DEAD/DEAH_box_helicase_dom"/>
</dbReference>
<dbReference type="CDD" id="cd17917">
    <property type="entry name" value="DEXHc_RHA-like"/>
    <property type="match status" value="1"/>
</dbReference>
<dbReference type="InterPro" id="IPR014001">
    <property type="entry name" value="Helicase_ATP-bd"/>
</dbReference>
<dbReference type="GO" id="GO:0005634">
    <property type="term" value="C:nucleus"/>
    <property type="evidence" value="ECO:0007669"/>
    <property type="project" value="UniProtKB-ARBA"/>
</dbReference>
<dbReference type="FunCoup" id="A7TGC4">
    <property type="interactions" value="982"/>
</dbReference>
<dbReference type="GeneID" id="5547003"/>
<feature type="domain" description="Helicase C-terminal" evidence="13">
    <location>
        <begin position="839"/>
        <end position="1014"/>
    </location>
</feature>
<dbReference type="SMART" id="SM00847">
    <property type="entry name" value="HA2"/>
    <property type="match status" value="1"/>
</dbReference>
<dbReference type="PANTHER" id="PTHR18934:SF267">
    <property type="entry name" value="ATP-DEPENDENT RNA HELICASE YLR419W-RELATED"/>
    <property type="match status" value="1"/>
</dbReference>
<dbReference type="OMA" id="LFRVCNM"/>
<dbReference type="InterPro" id="IPR016135">
    <property type="entry name" value="UBQ-conjugating_enzyme/RWD"/>
</dbReference>
<dbReference type="InterPro" id="IPR002464">
    <property type="entry name" value="DNA/RNA_helicase_DEAH_CS"/>
</dbReference>
<dbReference type="Pfam" id="PF00270">
    <property type="entry name" value="DEAD"/>
    <property type="match status" value="1"/>
</dbReference>
<dbReference type="KEGG" id="vpo:Kpol_1055p50"/>
<dbReference type="SUPFAM" id="SSF52540">
    <property type="entry name" value="P-loop containing nucleoside triphosphate hydrolases"/>
    <property type="match status" value="1"/>
</dbReference>
<dbReference type="GO" id="GO:0016787">
    <property type="term" value="F:hydrolase activity"/>
    <property type="evidence" value="ECO:0007669"/>
    <property type="project" value="UniProtKB-KW"/>
</dbReference>
<evidence type="ECO:0000256" key="2">
    <source>
        <dbReference type="ARBA" id="ARBA00012552"/>
    </source>
</evidence>
<dbReference type="GO" id="GO:1990904">
    <property type="term" value="C:ribonucleoprotein complex"/>
    <property type="evidence" value="ECO:0007669"/>
    <property type="project" value="UniProtKB-ARBA"/>
</dbReference>
<feature type="domain" description="RWD" evidence="11">
    <location>
        <begin position="424"/>
        <end position="525"/>
    </location>
</feature>
<dbReference type="EC" id="3.6.4.13" evidence="2"/>
<dbReference type="Gene3D" id="1.20.120.1080">
    <property type="match status" value="1"/>
</dbReference>
<dbReference type="SMART" id="SM00487">
    <property type="entry name" value="DEXDc"/>
    <property type="match status" value="1"/>
</dbReference>
<evidence type="ECO:0000256" key="1">
    <source>
        <dbReference type="ARBA" id="ARBA00008792"/>
    </source>
</evidence>
<dbReference type="SUPFAM" id="SSF54495">
    <property type="entry name" value="UBC-like"/>
    <property type="match status" value="1"/>
</dbReference>
<accession>A7TGC4</accession>
<evidence type="ECO:0000259" key="11">
    <source>
        <dbReference type="PROSITE" id="PS50908"/>
    </source>
</evidence>
<dbReference type="InParanoid" id="A7TGC4"/>
<dbReference type="eggNOG" id="KOG0920">
    <property type="taxonomic scope" value="Eukaryota"/>
</dbReference>
<feature type="compositionally biased region" description="Polar residues" evidence="9">
    <location>
        <begin position="37"/>
        <end position="54"/>
    </location>
</feature>
<dbReference type="FunFam" id="3.40.50.300:FF:000325">
    <property type="entry name" value="ATP-dependent RNA helicase DHX29"/>
    <property type="match status" value="1"/>
</dbReference>
<dbReference type="InterPro" id="IPR011709">
    <property type="entry name" value="DEAD-box_helicase_OB_fold"/>
</dbReference>
<dbReference type="SMART" id="SM00490">
    <property type="entry name" value="HELICc"/>
    <property type="match status" value="1"/>
</dbReference>
<evidence type="ECO:0000259" key="12">
    <source>
        <dbReference type="PROSITE" id="PS51192"/>
    </source>
</evidence>
<dbReference type="PROSITE" id="PS51192">
    <property type="entry name" value="HELICASE_ATP_BIND_1"/>
    <property type="match status" value="1"/>
</dbReference>
<evidence type="ECO:0000256" key="6">
    <source>
        <dbReference type="ARBA" id="ARBA00022840"/>
    </source>
</evidence>
<dbReference type="GO" id="GO:0022613">
    <property type="term" value="P:ribonucleoprotein complex biogenesis"/>
    <property type="evidence" value="ECO:0007669"/>
    <property type="project" value="UniProtKB-ARBA"/>
</dbReference>
<dbReference type="InterPro" id="IPR001650">
    <property type="entry name" value="Helicase_C-like"/>
</dbReference>
<dbReference type="CDD" id="cd18791">
    <property type="entry name" value="SF2_C_RHA"/>
    <property type="match status" value="1"/>
</dbReference>
<evidence type="ECO:0000313" key="15">
    <source>
        <dbReference type="Proteomes" id="UP000000267"/>
    </source>
</evidence>
<dbReference type="STRING" id="436907.A7TGC4"/>
<feature type="compositionally biased region" description="Basic and acidic residues" evidence="9">
    <location>
        <begin position="195"/>
        <end position="219"/>
    </location>
</feature>
<dbReference type="GO" id="GO:0003723">
    <property type="term" value="F:RNA binding"/>
    <property type="evidence" value="ECO:0007669"/>
    <property type="project" value="TreeGrafter"/>
</dbReference>
<reference evidence="14 15" key="1">
    <citation type="journal article" date="2007" name="Proc. Natl. Acad. Sci. U.S.A.">
        <title>Independent sorting-out of thousands of duplicated gene pairs in two yeast species descended from a whole-genome duplication.</title>
        <authorList>
            <person name="Scannell D.R."/>
            <person name="Frank A.C."/>
            <person name="Conant G.C."/>
            <person name="Byrne K.P."/>
            <person name="Woolfit M."/>
            <person name="Wolfe K.H."/>
        </authorList>
    </citation>
    <scope>NUCLEOTIDE SEQUENCE [LARGE SCALE GENOMIC DNA]</scope>
    <source>
        <strain evidence="15">ATCC 22028 / DSM 70294 / BCRC 21397 / CBS 2163 / NBRC 10782 / NRRL Y-8283 / UCD 57-17</strain>
    </source>
</reference>
<evidence type="ECO:0000259" key="13">
    <source>
        <dbReference type="PROSITE" id="PS51194"/>
    </source>
</evidence>
<dbReference type="InterPro" id="IPR056328">
    <property type="entry name" value="DSRM_DHX29"/>
</dbReference>